<dbReference type="EMBL" id="JAUMIS010000001">
    <property type="protein sequence ID" value="MDO3721314.1"/>
    <property type="molecule type" value="Genomic_DNA"/>
</dbReference>
<evidence type="ECO:0000313" key="2">
    <source>
        <dbReference type="EMBL" id="MDO3721314.1"/>
    </source>
</evidence>
<name>A0ABT8VZ88_9GAMM</name>
<organism evidence="2 3">
    <name type="scientific">Marinobacter suaedae</name>
    <dbReference type="NCBI Taxonomy" id="3057675"/>
    <lineage>
        <taxon>Bacteria</taxon>
        <taxon>Pseudomonadati</taxon>
        <taxon>Pseudomonadota</taxon>
        <taxon>Gammaproteobacteria</taxon>
        <taxon>Pseudomonadales</taxon>
        <taxon>Marinobacteraceae</taxon>
        <taxon>Marinobacter</taxon>
    </lineage>
</organism>
<protein>
    <submittedName>
        <fullName evidence="2">Uncharacterized protein</fullName>
    </submittedName>
</protein>
<dbReference type="Proteomes" id="UP001168640">
    <property type="component" value="Unassembled WGS sequence"/>
</dbReference>
<proteinExistence type="predicted"/>
<reference evidence="2" key="1">
    <citation type="submission" date="2023-07" db="EMBL/GenBank/DDBJ databases">
        <title>Marinobacter sp. chi1 genome sequencing and assembly.</title>
        <authorList>
            <person name="Park S."/>
        </authorList>
    </citation>
    <scope>NUCLEOTIDE SEQUENCE</scope>
    <source>
        <strain evidence="2">Chi1</strain>
    </source>
</reference>
<comment type="caution">
    <text evidence="2">The sequence shown here is derived from an EMBL/GenBank/DDBJ whole genome shotgun (WGS) entry which is preliminary data.</text>
</comment>
<sequence>MLSATVRAAEPACGLEVRTELDQLYCDLVARGEGARLPSPVDFRRNDPGVQALLLRRPAQRHGLTVPDAVAELETPEPKPEPNTTAATGSRPVSPVEPPALPGLAPSLSLSDCQLAGDHIRCPESSFLLAENQPNNRLAPGVLGDENRLGLTSFEGNRQDPDAVRQYLSTAYDRYIPAMLSIGLGANTMSFTAFHNAFHTLEDGGVDFAARMEETFRLLKQDKKTLAVKARYHDNLPERLEQCQVINRNIIVCDNVRTNWVYVQEGR</sequence>
<dbReference type="RefSeq" id="WP_302909261.1">
    <property type="nucleotide sequence ID" value="NZ_JAUMIS010000001.1"/>
</dbReference>
<gene>
    <name evidence="2" type="ORF">QVZ43_06230</name>
</gene>
<evidence type="ECO:0000313" key="3">
    <source>
        <dbReference type="Proteomes" id="UP001168640"/>
    </source>
</evidence>
<evidence type="ECO:0000256" key="1">
    <source>
        <dbReference type="SAM" id="MobiDB-lite"/>
    </source>
</evidence>
<keyword evidence="3" id="KW-1185">Reference proteome</keyword>
<feature type="region of interest" description="Disordered" evidence="1">
    <location>
        <begin position="71"/>
        <end position="103"/>
    </location>
</feature>
<accession>A0ABT8VZ88</accession>